<dbReference type="SUPFAM" id="SSF51695">
    <property type="entry name" value="PLC-like phosphodiesterases"/>
    <property type="match status" value="1"/>
</dbReference>
<organism evidence="2 3">
    <name type="scientific">Bordetella flabilis</name>
    <dbReference type="NCBI Taxonomy" id="463014"/>
    <lineage>
        <taxon>Bacteria</taxon>
        <taxon>Pseudomonadati</taxon>
        <taxon>Pseudomonadota</taxon>
        <taxon>Betaproteobacteria</taxon>
        <taxon>Burkholderiales</taxon>
        <taxon>Alcaligenaceae</taxon>
        <taxon>Bordetella</taxon>
    </lineage>
</organism>
<dbReference type="PANTHER" id="PTHR46211">
    <property type="entry name" value="GLYCEROPHOSPHORYL DIESTER PHOSPHODIESTERASE"/>
    <property type="match status" value="1"/>
</dbReference>
<dbReference type="PANTHER" id="PTHR46211:SF1">
    <property type="entry name" value="GLYCEROPHOSPHODIESTER PHOSPHODIESTERASE, CYTOPLASMIC"/>
    <property type="match status" value="1"/>
</dbReference>
<dbReference type="Gene3D" id="3.20.20.190">
    <property type="entry name" value="Phosphatidylinositol (PI) phosphodiesterase"/>
    <property type="match status" value="1"/>
</dbReference>
<protein>
    <submittedName>
        <fullName evidence="2">Glycerophosphodiester phosphodiesterase</fullName>
    </submittedName>
</protein>
<dbReference type="RefSeq" id="WP_066657523.1">
    <property type="nucleotide sequence ID" value="NZ_CBCSCL010000006.1"/>
</dbReference>
<dbReference type="InterPro" id="IPR030395">
    <property type="entry name" value="GP_PDE_dom"/>
</dbReference>
<dbReference type="EMBL" id="CP016172">
    <property type="protein sequence ID" value="ANN77644.1"/>
    <property type="molecule type" value="Genomic_DNA"/>
</dbReference>
<sequence length="249" mass="27074">MTTSLSPWPYPRLIAHRGGGRLAPENTLAGMRAGFEHGYRMFEYDVKLSKDDVLILLHDDDLDRTTNGQGPAAARTYAELAALDAGAWHSPAFAGARIPTLQEVARYTIEQGIASNVEIKPCPGREMETGTAVALAVRELWRDAPVPPLLSSFSEAALTAAHVAAPQIPRALLVEKIPTDWRDRLVQHDCAGLNVNQKDVTPALVQSVHAAGYRLAAWTVNDPARARQLLDWGVDAIFTDELAAIRPDA</sequence>
<feature type="domain" description="GP-PDE" evidence="1">
    <location>
        <begin position="11"/>
        <end position="249"/>
    </location>
</feature>
<gene>
    <name evidence="2" type="ORF">BAU07_11485</name>
</gene>
<dbReference type="Pfam" id="PF03009">
    <property type="entry name" value="GDPD"/>
    <property type="match status" value="1"/>
</dbReference>
<evidence type="ECO:0000313" key="2">
    <source>
        <dbReference type="EMBL" id="ANN77644.1"/>
    </source>
</evidence>
<dbReference type="Proteomes" id="UP000091926">
    <property type="component" value="Chromosome"/>
</dbReference>
<evidence type="ECO:0000313" key="3">
    <source>
        <dbReference type="Proteomes" id="UP000091926"/>
    </source>
</evidence>
<dbReference type="GO" id="GO:0006629">
    <property type="term" value="P:lipid metabolic process"/>
    <property type="evidence" value="ECO:0007669"/>
    <property type="project" value="InterPro"/>
</dbReference>
<dbReference type="OrthoDB" id="9795622at2"/>
<accession>A0A193GEC2</accession>
<proteinExistence type="predicted"/>
<reference evidence="2 3" key="1">
    <citation type="submission" date="2016-06" db="EMBL/GenBank/DDBJ databases">
        <title>Complete genome sequences of Bordetella bronchialis and Bordetella flabilis.</title>
        <authorList>
            <person name="LiPuma J.J."/>
            <person name="Spilker T."/>
        </authorList>
    </citation>
    <scope>NUCLEOTIDE SEQUENCE [LARGE SCALE GENOMIC DNA]</scope>
    <source>
        <strain evidence="2 3">AU10664</strain>
    </source>
</reference>
<name>A0A193GEC2_9BORD</name>
<keyword evidence="3" id="KW-1185">Reference proteome</keyword>
<dbReference type="InterPro" id="IPR017946">
    <property type="entry name" value="PLC-like_Pdiesterase_TIM-brl"/>
</dbReference>
<dbReference type="GO" id="GO:0008081">
    <property type="term" value="F:phosphoric diester hydrolase activity"/>
    <property type="evidence" value="ECO:0007669"/>
    <property type="project" value="InterPro"/>
</dbReference>
<dbReference type="KEGG" id="bfz:BAU07_11485"/>
<dbReference type="AlphaFoldDB" id="A0A193GEC2"/>
<dbReference type="STRING" id="463014.BAU07_11485"/>
<evidence type="ECO:0000259" key="1">
    <source>
        <dbReference type="PROSITE" id="PS51704"/>
    </source>
</evidence>
<dbReference type="NCBIfam" id="NF006989">
    <property type="entry name" value="PRK09454.1"/>
    <property type="match status" value="1"/>
</dbReference>
<dbReference type="PROSITE" id="PS51704">
    <property type="entry name" value="GP_PDE"/>
    <property type="match status" value="1"/>
</dbReference>